<proteinExistence type="predicted"/>
<evidence type="ECO:0000259" key="1">
    <source>
        <dbReference type="Pfam" id="PF11704"/>
    </source>
</evidence>
<dbReference type="EMBL" id="GDID01000713">
    <property type="protein sequence ID" value="JAP95893.1"/>
    <property type="molecule type" value="Transcribed_RNA"/>
</dbReference>
<organism evidence="2">
    <name type="scientific">Trepomonas sp. PC1</name>
    <dbReference type="NCBI Taxonomy" id="1076344"/>
    <lineage>
        <taxon>Eukaryota</taxon>
        <taxon>Metamonada</taxon>
        <taxon>Diplomonadida</taxon>
        <taxon>Hexamitidae</taxon>
        <taxon>Hexamitinae</taxon>
        <taxon>Trepomonas</taxon>
    </lineage>
</organism>
<dbReference type="Pfam" id="PF11704">
    <property type="entry name" value="Folliculin"/>
    <property type="match status" value="1"/>
</dbReference>
<feature type="domain" description="Folliculin/SMCR8 longin" evidence="1">
    <location>
        <begin position="37"/>
        <end position="132"/>
    </location>
</feature>
<name>A0A146KGS3_9EUKA</name>
<sequence length="670" mass="78516">MTDNSDILICAEFKQIIGPSMLFTVPQQPRIQTKTVKETEDILNALTLKAMSMKFTFDDSSKAEQTATFNDDSYIVMEFDEVKRYTCMWYFTYLPDISARGFARRIGIAYICPFKEKLMRHMDCLSYAFQQSLLCLKFPLCSVYRYEAVEYASILDNSINVITAKLKNLDEEDDVKAELLKITSQYNPEGIQLLIQQIIDLKFFLLNKHSLLHMKHVPLFFQLFQTEEITDLINYTEFATFQVDLDFLKKEKKVVPKVSIIPENFKSLVVIPPHELRIQKRQELRNLDQLATPPFYNYFRTLLTLIFNYFSQSIADLEFSEIMTQYNTQQMVQNKPLKGIWFGQKFFLPCELDEAFALSYTFQPYKRYRDLFIPIESFRLKEVIKDESNYQILDNGEDKEPVISINLPYQQITDKFYIAYYSMFPYLPSLQAQPSNLTQAMPSYGHLFYYFKEQFDAKIVKTMVSQLMSGYQIMVLTDEKEFGILLQQILDPFIIGSKFQQNSSFMDQFGSMEKSKMFYQLMILNYSAEQEGEIKPFMDSISSQITTYHFSFAKKIVNFVGYNTTSTIAEDLLIQKETPTVFCISRRLECCFRKYVLESLYNPKIKSLYKAGEDLKIAERIKKIVEGEEQQLHFVKEGKRKAETFKMQNDFQSGLNKCGIHVMDLGEEVK</sequence>
<protein>
    <recommendedName>
        <fullName evidence="1">Folliculin/SMCR8 longin domain-containing protein</fullName>
    </recommendedName>
</protein>
<dbReference type="InterPro" id="IPR037520">
    <property type="entry name" value="Folliculin/SMCR8_longin"/>
</dbReference>
<dbReference type="AlphaFoldDB" id="A0A146KGS3"/>
<dbReference type="GO" id="GO:0005096">
    <property type="term" value="F:GTPase activator activity"/>
    <property type="evidence" value="ECO:0007669"/>
    <property type="project" value="InterPro"/>
</dbReference>
<accession>A0A146KGS3</accession>
<reference evidence="2" key="1">
    <citation type="submission" date="2015-07" db="EMBL/GenBank/DDBJ databases">
        <title>Adaptation to a free-living lifestyle via gene acquisitions in the diplomonad Trepomonas sp. PC1.</title>
        <authorList>
            <person name="Xu F."/>
            <person name="Jerlstrom-Hultqvist J."/>
            <person name="Kolisko M."/>
            <person name="Simpson A.G.B."/>
            <person name="Roger A.J."/>
            <person name="Svard S.G."/>
            <person name="Andersson J.O."/>
        </authorList>
    </citation>
    <scope>NUCLEOTIDE SEQUENCE</scope>
    <source>
        <strain evidence="2">PC1</strain>
    </source>
</reference>
<gene>
    <name evidence="2" type="ORF">TPC1_10959</name>
</gene>
<evidence type="ECO:0000313" key="2">
    <source>
        <dbReference type="EMBL" id="JAP95893.1"/>
    </source>
</evidence>